<evidence type="ECO:0000256" key="1">
    <source>
        <dbReference type="ARBA" id="ARBA00004123"/>
    </source>
</evidence>
<evidence type="ECO:0000259" key="10">
    <source>
        <dbReference type="PROSITE" id="PS50162"/>
    </source>
</evidence>
<organism evidence="12 13">
    <name type="scientific">Babesia microti (strain RI)</name>
    <dbReference type="NCBI Taxonomy" id="1133968"/>
    <lineage>
        <taxon>Eukaryota</taxon>
        <taxon>Sar</taxon>
        <taxon>Alveolata</taxon>
        <taxon>Apicomplexa</taxon>
        <taxon>Aconoidasida</taxon>
        <taxon>Piroplasmida</taxon>
        <taxon>Babesiidae</taxon>
        <taxon>Babesia</taxon>
    </lineage>
</organism>
<dbReference type="GO" id="GO:0140664">
    <property type="term" value="F:ATP-dependent DNA damage sensor activity"/>
    <property type="evidence" value="ECO:0007669"/>
    <property type="project" value="InterPro"/>
</dbReference>
<dbReference type="KEGG" id="bmic:BMR1_02g02175"/>
<dbReference type="PROSITE" id="PS50163">
    <property type="entry name" value="RECA_3"/>
    <property type="match status" value="1"/>
</dbReference>
<dbReference type="VEuPathDB" id="PiroplasmaDB:BMR1_02g02175"/>
<dbReference type="AlphaFoldDB" id="A0A1R4AAE1"/>
<dbReference type="PANTHER" id="PTHR22942:SF30">
    <property type="entry name" value="MEIOTIC RECOMBINATION PROTEIN DMC1_LIM15 HOMOLOG"/>
    <property type="match status" value="1"/>
</dbReference>
<dbReference type="NCBIfam" id="NF003301">
    <property type="entry name" value="PRK04301.1"/>
    <property type="match status" value="1"/>
</dbReference>
<dbReference type="GO" id="GO:0000730">
    <property type="term" value="P:DNA recombinase assembly"/>
    <property type="evidence" value="ECO:0007669"/>
    <property type="project" value="TreeGrafter"/>
</dbReference>
<evidence type="ECO:0000256" key="9">
    <source>
        <dbReference type="RuleBase" id="RU003422"/>
    </source>
</evidence>
<evidence type="ECO:0000256" key="8">
    <source>
        <dbReference type="ARBA" id="ARBA00023306"/>
    </source>
</evidence>
<dbReference type="PANTHER" id="PTHR22942">
    <property type="entry name" value="RECA/RAD51/RADA DNA STRAND-PAIRING FAMILY MEMBER"/>
    <property type="match status" value="1"/>
</dbReference>
<dbReference type="InterPro" id="IPR027417">
    <property type="entry name" value="P-loop_NTPase"/>
</dbReference>
<evidence type="ECO:0000313" key="13">
    <source>
        <dbReference type="Proteomes" id="UP000002899"/>
    </source>
</evidence>
<dbReference type="Pfam" id="PF08423">
    <property type="entry name" value="Rad51"/>
    <property type="match status" value="1"/>
</dbReference>
<dbReference type="GO" id="GO:0070192">
    <property type="term" value="P:chromosome organization involved in meiotic cell cycle"/>
    <property type="evidence" value="ECO:0007669"/>
    <property type="project" value="TreeGrafter"/>
</dbReference>
<evidence type="ECO:0000259" key="11">
    <source>
        <dbReference type="PROSITE" id="PS50163"/>
    </source>
</evidence>
<evidence type="ECO:0000256" key="4">
    <source>
        <dbReference type="ARBA" id="ARBA00022840"/>
    </source>
</evidence>
<dbReference type="GO" id="GO:0000150">
    <property type="term" value="F:DNA strand exchange activity"/>
    <property type="evidence" value="ECO:0007669"/>
    <property type="project" value="InterPro"/>
</dbReference>
<proteinExistence type="inferred from homology"/>
<evidence type="ECO:0000256" key="2">
    <source>
        <dbReference type="ARBA" id="ARBA00008897"/>
    </source>
</evidence>
<dbReference type="GeneID" id="24424221"/>
<keyword evidence="13" id="KW-1185">Reference proteome</keyword>
<keyword evidence="5" id="KW-0238">DNA-binding</keyword>
<evidence type="ECO:0000256" key="5">
    <source>
        <dbReference type="ARBA" id="ARBA00023125"/>
    </source>
</evidence>
<dbReference type="InterPro" id="IPR010995">
    <property type="entry name" value="DNA_repair_Rad51/TF_NusA_a-hlx"/>
</dbReference>
<feature type="domain" description="RecA family profile 2" evidence="11">
    <location>
        <begin position="292"/>
        <end position="355"/>
    </location>
</feature>
<dbReference type="InterPro" id="IPR020588">
    <property type="entry name" value="RecA_ATP-bd"/>
</dbReference>
<dbReference type="Proteomes" id="UP000002899">
    <property type="component" value="Chromosome II"/>
</dbReference>
<keyword evidence="7" id="KW-0469">Meiosis</keyword>
<dbReference type="GO" id="GO:0042148">
    <property type="term" value="P:DNA strand invasion"/>
    <property type="evidence" value="ECO:0007669"/>
    <property type="project" value="TreeGrafter"/>
</dbReference>
<comment type="similarity">
    <text evidence="2">Belongs to the RecA family. DMC1 subfamily.</text>
</comment>
<dbReference type="PROSITE" id="PS50162">
    <property type="entry name" value="RECA_2"/>
    <property type="match status" value="1"/>
</dbReference>
<sequence>MKSVTRPSSQTKTISSTPITAGSAKHVDIIEDGPTVFMEINKLQDHGINVLDIIKLKNSGYCTVLSVIQTTKRELAMVKGLSEIKVDKIVEAALKIEMCNSFITGIQLQQRRTKVLKLTTGSSVLDQALGGGIETMAITELFGENRTGKTQLCHTLCVTAQLPSSMNGGNGKVCFIDTEGTFRPEKIIRIGGRYNMDSEIVLENILYARAFTHEHIITLLSTAASKMCEDNFSLLIIDSIMSLFRVDFAGRGELAERQQKLNKLLSGLSKLGEQFNIAILLTNHVISEPSGAMSFVSNPIKPAGGHVLGHASTFRLALRKGKGDQRICKIYDSPSLPEVECIFQLTDSGVADALD</sequence>
<comment type="subcellular location">
    <subcellularLocation>
        <location evidence="1">Nucleus</location>
    </subcellularLocation>
</comment>
<dbReference type="EMBL" id="FO082872">
    <property type="protein sequence ID" value="SJK85971.1"/>
    <property type="molecule type" value="Genomic_DNA"/>
</dbReference>
<gene>
    <name evidence="12" type="ORF">BMR1_02g02175</name>
</gene>
<evidence type="ECO:0000256" key="7">
    <source>
        <dbReference type="ARBA" id="ARBA00023254"/>
    </source>
</evidence>
<feature type="domain" description="RecA family profile 1" evidence="10">
    <location>
        <begin position="114"/>
        <end position="285"/>
    </location>
</feature>
<keyword evidence="3 9" id="KW-0547">Nucleotide-binding</keyword>
<dbReference type="GO" id="GO:0003697">
    <property type="term" value="F:single-stranded DNA binding"/>
    <property type="evidence" value="ECO:0007669"/>
    <property type="project" value="TreeGrafter"/>
</dbReference>
<evidence type="ECO:0000256" key="6">
    <source>
        <dbReference type="ARBA" id="ARBA00023242"/>
    </source>
</evidence>
<reference evidence="12 13" key="3">
    <citation type="journal article" date="2016" name="Sci. Rep.">
        <title>Genome-wide diversity and gene expression profiling of Babesia microti isolates identify polymorphic genes that mediate host-pathogen interactions.</title>
        <authorList>
            <person name="Silva J.C."/>
            <person name="Cornillot E."/>
            <person name="McCracken C."/>
            <person name="Usmani-Brown S."/>
            <person name="Dwivedi A."/>
            <person name="Ifeonu O.O."/>
            <person name="Crabtree J."/>
            <person name="Gotia H.T."/>
            <person name="Virji A.Z."/>
            <person name="Reynes C."/>
            <person name="Colinge J."/>
            <person name="Kumar V."/>
            <person name="Lawres L."/>
            <person name="Pazzi J.E."/>
            <person name="Pablo J.V."/>
            <person name="Hung C."/>
            <person name="Brancato J."/>
            <person name="Kumari P."/>
            <person name="Orvis J."/>
            <person name="Tretina K."/>
            <person name="Chibucos M."/>
            <person name="Ott S."/>
            <person name="Sadzewicz L."/>
            <person name="Sengamalay N."/>
            <person name="Shetty A.C."/>
            <person name="Su Q."/>
            <person name="Tallon L."/>
            <person name="Fraser C.M."/>
            <person name="Frutos R."/>
            <person name="Molina D.M."/>
            <person name="Krause P.J."/>
            <person name="Ben Mamoun C."/>
        </authorList>
    </citation>
    <scope>NUCLEOTIDE SEQUENCE [LARGE SCALE GENOMIC DNA]</scope>
    <source>
        <strain evidence="12 13">RI</strain>
    </source>
</reference>
<dbReference type="NCBIfam" id="TIGR02238">
    <property type="entry name" value="recomb_DMC1"/>
    <property type="match status" value="1"/>
</dbReference>
<name>A0A1R4AAE1_BABMR</name>
<dbReference type="Gene3D" id="1.10.150.20">
    <property type="entry name" value="5' to 3' exonuclease, C-terminal subdomain"/>
    <property type="match status" value="1"/>
</dbReference>
<dbReference type="InterPro" id="IPR003593">
    <property type="entry name" value="AAA+_ATPase"/>
</dbReference>
<dbReference type="GO" id="GO:0006312">
    <property type="term" value="P:mitotic recombination"/>
    <property type="evidence" value="ECO:0007669"/>
    <property type="project" value="TreeGrafter"/>
</dbReference>
<dbReference type="InterPro" id="IPR020587">
    <property type="entry name" value="RecA_monomer-monomer_interface"/>
</dbReference>
<evidence type="ECO:0000256" key="3">
    <source>
        <dbReference type="ARBA" id="ARBA00022741"/>
    </source>
</evidence>
<keyword evidence="6" id="KW-0539">Nucleus</keyword>
<reference evidence="12 13" key="2">
    <citation type="journal article" date="2013" name="PLoS ONE">
        <title>Whole genome mapping and re-organization of the nuclear and mitochondrial genomes of Babesia microti isolates.</title>
        <authorList>
            <person name="Cornillot E."/>
            <person name="Dassouli A."/>
            <person name="Garg A."/>
            <person name="Pachikara N."/>
            <person name="Randazzo S."/>
            <person name="Depoix D."/>
            <person name="Carcy B."/>
            <person name="Delbecq S."/>
            <person name="Frutos R."/>
            <person name="Silva J.C."/>
            <person name="Sutton R."/>
            <person name="Krause P.J."/>
            <person name="Mamoun C.B."/>
        </authorList>
    </citation>
    <scope>NUCLEOTIDE SEQUENCE [LARGE SCALE GENOMIC DNA]</scope>
    <source>
        <strain evidence="12 13">RI</strain>
    </source>
</reference>
<dbReference type="FunFam" id="3.40.50.300:FF:000239">
    <property type="entry name" value="Meiotic recombination protein DMC1"/>
    <property type="match status" value="1"/>
</dbReference>
<dbReference type="GO" id="GO:0000794">
    <property type="term" value="C:condensed nuclear chromosome"/>
    <property type="evidence" value="ECO:0007669"/>
    <property type="project" value="TreeGrafter"/>
</dbReference>
<dbReference type="PIRSF" id="PIRSF005856">
    <property type="entry name" value="Rad51"/>
    <property type="match status" value="1"/>
</dbReference>
<dbReference type="Gene3D" id="3.40.50.300">
    <property type="entry name" value="P-loop containing nucleotide triphosphate hydrolases"/>
    <property type="match status" value="1"/>
</dbReference>
<dbReference type="SUPFAM" id="SSF52540">
    <property type="entry name" value="P-loop containing nucleoside triphosphate hydrolases"/>
    <property type="match status" value="1"/>
</dbReference>
<protein>
    <submittedName>
        <fullName evidence="12">Meiotic recombination protein DMC1 homolog</fullName>
    </submittedName>
</protein>
<accession>A0A1R4AAE1</accession>
<keyword evidence="4 9" id="KW-0067">ATP-binding</keyword>
<dbReference type="GO" id="GO:0007131">
    <property type="term" value="P:reciprocal meiotic recombination"/>
    <property type="evidence" value="ECO:0007669"/>
    <property type="project" value="InterPro"/>
</dbReference>
<dbReference type="OrthoDB" id="10251254at2759"/>
<dbReference type="GO" id="GO:0003690">
    <property type="term" value="F:double-stranded DNA binding"/>
    <property type="evidence" value="ECO:0007669"/>
    <property type="project" value="TreeGrafter"/>
</dbReference>
<keyword evidence="8" id="KW-0131">Cell cycle</keyword>
<reference evidence="12 13" key="1">
    <citation type="journal article" date="2012" name="Nucleic Acids Res.">
        <title>Sequencing of the smallest Apicomplexan genome from the human pathogen Babesia microti.</title>
        <authorList>
            <person name="Cornillot E."/>
            <person name="Hadj-Kaddour K."/>
            <person name="Dassouli A."/>
            <person name="Noel B."/>
            <person name="Ranwez V."/>
            <person name="Vacherie B."/>
            <person name="Augagneur Y."/>
            <person name="Bres V."/>
            <person name="Duclos A."/>
            <person name="Randazzo S."/>
            <person name="Carcy B."/>
            <person name="Debierre-Grockiego F."/>
            <person name="Delbecq S."/>
            <person name="Moubri-Menage K."/>
            <person name="Shams-Eldin H."/>
            <person name="Usmani-Brown S."/>
            <person name="Bringaud F."/>
            <person name="Wincker P."/>
            <person name="Vivares C.P."/>
            <person name="Schwarz R.T."/>
            <person name="Schetters T.P."/>
            <person name="Krause P.J."/>
            <person name="Gorenflot A."/>
            <person name="Berry V."/>
            <person name="Barbe V."/>
            <person name="Ben Mamoun C."/>
        </authorList>
    </citation>
    <scope>NUCLEOTIDE SEQUENCE [LARGE SCALE GENOMIC DNA]</scope>
    <source>
        <strain evidence="12 13">RI</strain>
    </source>
</reference>
<dbReference type="SMART" id="SM00382">
    <property type="entry name" value="AAA"/>
    <property type="match status" value="1"/>
</dbReference>
<dbReference type="GO" id="GO:0005524">
    <property type="term" value="F:ATP binding"/>
    <property type="evidence" value="ECO:0007669"/>
    <property type="project" value="UniProtKB-KW"/>
</dbReference>
<evidence type="ECO:0000313" key="12">
    <source>
        <dbReference type="EMBL" id="SJK85971.1"/>
    </source>
</evidence>
<dbReference type="RefSeq" id="XP_021338173.1">
    <property type="nucleotide sequence ID" value="XM_021481542.1"/>
</dbReference>
<dbReference type="InterPro" id="IPR013632">
    <property type="entry name" value="Rad51_C"/>
</dbReference>
<dbReference type="SUPFAM" id="SSF47794">
    <property type="entry name" value="Rad51 N-terminal domain-like"/>
    <property type="match status" value="1"/>
</dbReference>
<dbReference type="InterPro" id="IPR016467">
    <property type="entry name" value="DNA_recomb/repair_RecA-like"/>
</dbReference>
<dbReference type="InterPro" id="IPR011940">
    <property type="entry name" value="Dmc1"/>
</dbReference>